<dbReference type="KEGG" id="pya:PYCH_18900"/>
<evidence type="ECO:0000313" key="2">
    <source>
        <dbReference type="EMBL" id="AEH25545.1"/>
    </source>
</evidence>
<organism evidence="2 3">
    <name type="scientific">Pyrococcus yayanosii (strain CH1 / JCM 16557)</name>
    <dbReference type="NCBI Taxonomy" id="529709"/>
    <lineage>
        <taxon>Archaea</taxon>
        <taxon>Methanobacteriati</taxon>
        <taxon>Methanobacteriota</taxon>
        <taxon>Thermococci</taxon>
        <taxon>Thermococcales</taxon>
        <taxon>Thermococcaceae</taxon>
        <taxon>Pyrococcus</taxon>
    </lineage>
</organism>
<keyword evidence="3" id="KW-1185">Reference proteome</keyword>
<sequence length="90" mass="10064">MEETLLRYYALTVPHVTIFVGTLFGLLLIMGVDIRLAAGIFSLLYGLMLTIIALIVREHFGGLWLYKISLASFLLLTAFGAIIVLKYLPF</sequence>
<dbReference type="GeneID" id="10838451"/>
<dbReference type="Proteomes" id="UP000008386">
    <property type="component" value="Chromosome"/>
</dbReference>
<dbReference type="RefSeq" id="WP_013906600.1">
    <property type="nucleotide sequence ID" value="NC_015680.1"/>
</dbReference>
<feature type="transmembrane region" description="Helical" evidence="1">
    <location>
        <begin position="36"/>
        <end position="56"/>
    </location>
</feature>
<evidence type="ECO:0000256" key="1">
    <source>
        <dbReference type="SAM" id="Phobius"/>
    </source>
</evidence>
<dbReference type="eggNOG" id="arCOG05858">
    <property type="taxonomic scope" value="Archaea"/>
</dbReference>
<accession>F8AIE2</accession>
<feature type="transmembrane region" description="Helical" evidence="1">
    <location>
        <begin position="68"/>
        <end position="88"/>
    </location>
</feature>
<proteinExistence type="predicted"/>
<reference evidence="2 3" key="1">
    <citation type="journal article" date="2011" name="J. Bacteriol.">
        <title>Complete genome sequence of the obligate piezophilic hyperthermophilic archaeon Pyrococcus yayanosii CH1.</title>
        <authorList>
            <person name="Jun X."/>
            <person name="Lupeng L."/>
            <person name="Minjuan X."/>
            <person name="Oger P."/>
            <person name="Fengping W."/>
            <person name="Jebbar M."/>
            <person name="Xiang X."/>
        </authorList>
    </citation>
    <scope>NUCLEOTIDE SEQUENCE [LARGE SCALE GENOMIC DNA]</scope>
    <source>
        <strain evidence="3">CH1 / JCM 16557</strain>
    </source>
</reference>
<feature type="transmembrane region" description="Helical" evidence="1">
    <location>
        <begin position="6"/>
        <end position="29"/>
    </location>
</feature>
<keyword evidence="1" id="KW-0812">Transmembrane</keyword>
<dbReference type="OrthoDB" id="86035at2157"/>
<keyword evidence="1" id="KW-0472">Membrane</keyword>
<gene>
    <name evidence="2" type="ordered locus">PYCH_18900</name>
</gene>
<keyword evidence="1" id="KW-1133">Transmembrane helix</keyword>
<name>F8AIE2_PYRYC</name>
<protein>
    <submittedName>
        <fullName evidence="2">Uncharacterized protein</fullName>
    </submittedName>
</protein>
<dbReference type="AlphaFoldDB" id="F8AIE2"/>
<dbReference type="EMBL" id="CP002779">
    <property type="protein sequence ID" value="AEH25545.1"/>
    <property type="molecule type" value="Genomic_DNA"/>
</dbReference>
<evidence type="ECO:0000313" key="3">
    <source>
        <dbReference type="Proteomes" id="UP000008386"/>
    </source>
</evidence>
<dbReference type="HOGENOM" id="CLU_2420210_0_0_2"/>
<dbReference type="STRING" id="529709.PYCH_18900"/>